<sequence length="53" mass="5868">MLKTLAFLLVFAFLGLGVTGIVMHDYRSYLFAAGTLCLVVGFGLWKLRTARES</sequence>
<dbReference type="Proteomes" id="UP000004358">
    <property type="component" value="Unassembled WGS sequence"/>
</dbReference>
<organism evidence="2 3">
    <name type="scientific">Blastopirellula marina DSM 3645</name>
    <dbReference type="NCBI Taxonomy" id="314230"/>
    <lineage>
        <taxon>Bacteria</taxon>
        <taxon>Pseudomonadati</taxon>
        <taxon>Planctomycetota</taxon>
        <taxon>Planctomycetia</taxon>
        <taxon>Pirellulales</taxon>
        <taxon>Pirellulaceae</taxon>
        <taxon>Blastopirellula</taxon>
    </lineage>
</organism>
<name>A4A049_9BACT</name>
<dbReference type="AlphaFoldDB" id="A4A049"/>
<evidence type="ECO:0000256" key="1">
    <source>
        <dbReference type="SAM" id="Phobius"/>
    </source>
</evidence>
<gene>
    <name evidence="2" type="ORF">DSM3645_06024</name>
</gene>
<reference evidence="2 3" key="1">
    <citation type="submission" date="2006-02" db="EMBL/GenBank/DDBJ databases">
        <authorList>
            <person name="Amann R."/>
            <person name="Ferriera S."/>
            <person name="Johnson J."/>
            <person name="Kravitz S."/>
            <person name="Halpern A."/>
            <person name="Remington K."/>
            <person name="Beeson K."/>
            <person name="Tran B."/>
            <person name="Rogers Y.-H."/>
            <person name="Friedman R."/>
            <person name="Venter J.C."/>
        </authorList>
    </citation>
    <scope>NUCLEOTIDE SEQUENCE [LARGE SCALE GENOMIC DNA]</scope>
    <source>
        <strain evidence="2 3">DSM 3645</strain>
    </source>
</reference>
<keyword evidence="1" id="KW-0812">Transmembrane</keyword>
<dbReference type="EMBL" id="AANZ01000027">
    <property type="protein sequence ID" value="EAQ77835.1"/>
    <property type="molecule type" value="Genomic_DNA"/>
</dbReference>
<feature type="transmembrane region" description="Helical" evidence="1">
    <location>
        <begin position="29"/>
        <end position="47"/>
    </location>
</feature>
<keyword evidence="1" id="KW-1133">Transmembrane helix</keyword>
<proteinExistence type="predicted"/>
<protein>
    <submittedName>
        <fullName evidence="2">Uncharacterized protein</fullName>
    </submittedName>
</protein>
<dbReference type="HOGENOM" id="CLU_3059057_0_0_0"/>
<keyword evidence="1" id="KW-0472">Membrane</keyword>
<evidence type="ECO:0000313" key="3">
    <source>
        <dbReference type="Proteomes" id="UP000004358"/>
    </source>
</evidence>
<comment type="caution">
    <text evidence="2">The sequence shown here is derived from an EMBL/GenBank/DDBJ whole genome shotgun (WGS) entry which is preliminary data.</text>
</comment>
<accession>A4A049</accession>
<dbReference type="RefSeq" id="WP_002654800.1">
    <property type="nucleotide sequence ID" value="NZ_CH672377.1"/>
</dbReference>
<evidence type="ECO:0000313" key="2">
    <source>
        <dbReference type="EMBL" id="EAQ77835.1"/>
    </source>
</evidence>